<evidence type="ECO:0000313" key="2">
    <source>
        <dbReference type="EMBL" id="MCP3422422.1"/>
    </source>
</evidence>
<comment type="caution">
    <text evidence="2">The sequence shown here is derived from an EMBL/GenBank/DDBJ whole genome shotgun (WGS) entry which is preliminary data.</text>
</comment>
<sequence length="218" mass="22892">MALGLGLAAPSHLCGRVEPGALVLCGRDDLTIAHRLELVVVGSERLVDEQPVLEGETGGLPRDQRGPPLGDSTGPPGGPRVGELATHDPRQPEVALAAVGRLPPREGDLRGDTLAAPGGRDAQRLVVGLDGVGQLGRQRCLRCAHRAGQLLQRPDRVDATGVVEPARAVERGLHLAPRRRDRGCGERRSTGGHVTNEAGGSDSRRPTCGQTRRSRSCG</sequence>
<proteinExistence type="predicted"/>
<name>A0ABT1KXD6_9ACTN</name>
<feature type="region of interest" description="Disordered" evidence="1">
    <location>
        <begin position="50"/>
        <end position="86"/>
    </location>
</feature>
<dbReference type="Proteomes" id="UP001204524">
    <property type="component" value="Unassembled WGS sequence"/>
</dbReference>
<gene>
    <name evidence="2" type="ORF">NCI01_11490</name>
</gene>
<accession>A0ABT1KXD6</accession>
<evidence type="ECO:0000256" key="1">
    <source>
        <dbReference type="SAM" id="MobiDB-lite"/>
    </source>
</evidence>
<organism evidence="2 3">
    <name type="scientific">Nocardioides pinisoli</name>
    <dbReference type="NCBI Taxonomy" id="2950279"/>
    <lineage>
        <taxon>Bacteria</taxon>
        <taxon>Bacillati</taxon>
        <taxon>Actinomycetota</taxon>
        <taxon>Actinomycetes</taxon>
        <taxon>Propionibacteriales</taxon>
        <taxon>Nocardioidaceae</taxon>
        <taxon>Nocardioides</taxon>
    </lineage>
</organism>
<dbReference type="EMBL" id="JANARS010000004">
    <property type="protein sequence ID" value="MCP3422422.1"/>
    <property type="molecule type" value="Genomic_DNA"/>
</dbReference>
<evidence type="ECO:0000313" key="3">
    <source>
        <dbReference type="Proteomes" id="UP001204524"/>
    </source>
</evidence>
<keyword evidence="3" id="KW-1185">Reference proteome</keyword>
<protein>
    <submittedName>
        <fullName evidence="2">Uncharacterized protein</fullName>
    </submittedName>
</protein>
<feature type="region of interest" description="Disordered" evidence="1">
    <location>
        <begin position="174"/>
        <end position="218"/>
    </location>
</feature>
<reference evidence="2 3" key="1">
    <citation type="submission" date="2022-06" db="EMBL/GenBank/DDBJ databases">
        <authorList>
            <person name="So Y."/>
        </authorList>
    </citation>
    <scope>NUCLEOTIDE SEQUENCE [LARGE SCALE GENOMIC DNA]</scope>
    <source>
        <strain evidence="2 3">STR3</strain>
    </source>
</reference>